<evidence type="ECO:0000313" key="10">
    <source>
        <dbReference type="EMBL" id="ESL08517.1"/>
    </source>
</evidence>
<dbReference type="PANTHER" id="PTHR13048">
    <property type="entry name" value="TRAFFICKING PROTEIN PARTICLE COMPLEX SUBUNIT 3"/>
    <property type="match status" value="1"/>
</dbReference>
<sequence>MKKTPAGAPTSSNKGEKAFESGDKVSAEFFAITYGALVQQMVADLTQEEDVETVNQQLDAMGRRIGSRLVEEYSVRSETPACRTFAQAADGVALVGLRMFLNVAATVEPVREAGTDAFSIKFAENPLALFVELPEGPLQERLWYSNVICGVIVGALGMVGFLAEATFVRDTLRGDATNEILLCFKGREKETFQVER</sequence>
<evidence type="ECO:0000256" key="3">
    <source>
        <dbReference type="ARBA" id="ARBA00006218"/>
    </source>
</evidence>
<comment type="caution">
    <text evidence="10">The sequence shown here is derived from an EMBL/GenBank/DDBJ whole genome shotgun (WGS) entry which is preliminary data.</text>
</comment>
<keyword evidence="9" id="KW-0472">Membrane</keyword>
<evidence type="ECO:0000256" key="9">
    <source>
        <dbReference type="SAM" id="Phobius"/>
    </source>
</evidence>
<evidence type="ECO:0000256" key="2">
    <source>
        <dbReference type="ARBA" id="ARBA00004240"/>
    </source>
</evidence>
<dbReference type="EMBL" id="AUPL01003780">
    <property type="protein sequence ID" value="ESL08517.1"/>
    <property type="molecule type" value="Genomic_DNA"/>
</dbReference>
<keyword evidence="5" id="KW-0256">Endoplasmic reticulum</keyword>
<keyword evidence="7 8" id="KW-0333">Golgi apparatus</keyword>
<evidence type="ECO:0000256" key="6">
    <source>
        <dbReference type="ARBA" id="ARBA00022892"/>
    </source>
</evidence>
<organism evidence="10 11">
    <name type="scientific">Trypanosoma rangeli SC58</name>
    <dbReference type="NCBI Taxonomy" id="429131"/>
    <lineage>
        <taxon>Eukaryota</taxon>
        <taxon>Discoba</taxon>
        <taxon>Euglenozoa</taxon>
        <taxon>Kinetoplastea</taxon>
        <taxon>Metakinetoplastina</taxon>
        <taxon>Trypanosomatida</taxon>
        <taxon>Trypanosomatidae</taxon>
        <taxon>Trypanosoma</taxon>
        <taxon>Herpetosoma</taxon>
    </lineage>
</organism>
<dbReference type="OrthoDB" id="10262857at2759"/>
<dbReference type="InterPro" id="IPR016721">
    <property type="entry name" value="Bet3"/>
</dbReference>
<dbReference type="AlphaFoldDB" id="A0A061J5D6"/>
<evidence type="ECO:0000256" key="5">
    <source>
        <dbReference type="ARBA" id="ARBA00022824"/>
    </source>
</evidence>
<comment type="similarity">
    <text evidence="3 8">Belongs to the TRAPP small subunits family. BET3 subfamily.</text>
</comment>
<dbReference type="CDD" id="cd14942">
    <property type="entry name" value="TRAPPC3_bet3"/>
    <property type="match status" value="1"/>
</dbReference>
<dbReference type="Gene3D" id="3.30.1380.20">
    <property type="entry name" value="Trafficking protein particle complex subunit 3"/>
    <property type="match status" value="1"/>
</dbReference>
<comment type="subcellular location">
    <subcellularLocation>
        <location evidence="2">Endoplasmic reticulum</location>
    </subcellularLocation>
    <subcellularLocation>
        <location evidence="1 8">Golgi apparatus</location>
        <location evidence="1 8">cis-Golgi network</location>
    </subcellularLocation>
</comment>
<dbReference type="GO" id="GO:0005794">
    <property type="term" value="C:Golgi apparatus"/>
    <property type="evidence" value="ECO:0007669"/>
    <property type="project" value="UniProtKB-SubCell"/>
</dbReference>
<dbReference type="VEuPathDB" id="TriTrypDB:TRSC58_03780"/>
<dbReference type="Pfam" id="PF04051">
    <property type="entry name" value="TRAPP"/>
    <property type="match status" value="1"/>
</dbReference>
<dbReference type="GO" id="GO:0030008">
    <property type="term" value="C:TRAPP complex"/>
    <property type="evidence" value="ECO:0007669"/>
    <property type="project" value="InterPro"/>
</dbReference>
<dbReference type="SUPFAM" id="SSF111126">
    <property type="entry name" value="Ligand-binding domain in the NO signalling and Golgi transport"/>
    <property type="match status" value="1"/>
</dbReference>
<reference evidence="10 11" key="1">
    <citation type="submission" date="2013-07" db="EMBL/GenBank/DDBJ databases">
        <authorList>
            <person name="Stoco P.H."/>
            <person name="Wagner G."/>
            <person name="Gerber A."/>
            <person name="Zaha A."/>
            <person name="Thompson C."/>
            <person name="Bartholomeu D.C."/>
            <person name="Luckemeyer D.D."/>
            <person name="Bahia D."/>
            <person name="Loreto E."/>
            <person name="Prestes E.B."/>
            <person name="Lima F.M."/>
            <person name="Rodrigues-Luiz G."/>
            <person name="Vallejo G.A."/>
            <person name="Filho J.F."/>
            <person name="Monteiro K.M."/>
            <person name="Tyler K.M."/>
            <person name="de Almeida L.G."/>
            <person name="Ortiz M.F."/>
            <person name="Siervo M.A."/>
            <person name="de Moraes M.H."/>
            <person name="Cunha O.L."/>
            <person name="Mendonca-Neto R."/>
            <person name="Silva R."/>
            <person name="Teixeira S.M."/>
            <person name="Murta S.M."/>
            <person name="Sincero T.C."/>
            <person name="Mendes T.A."/>
            <person name="Urmenyi T.P."/>
            <person name="Silva V.G."/>
            <person name="da Rocha W.D."/>
            <person name="Andersson B."/>
            <person name="Romanha A.J."/>
            <person name="Steindel M."/>
            <person name="de Vasconcelos A.T."/>
            <person name="Grisard E.C."/>
        </authorList>
    </citation>
    <scope>NUCLEOTIDE SEQUENCE [LARGE SCALE GENOMIC DNA]</scope>
    <source>
        <strain evidence="10 11">SC58</strain>
    </source>
</reference>
<keyword evidence="9" id="KW-0812">Transmembrane</keyword>
<dbReference type="InterPro" id="IPR007194">
    <property type="entry name" value="TRAPP_component"/>
</dbReference>
<comment type="subunit">
    <text evidence="8">Homodimer.</text>
</comment>
<dbReference type="PIRSF" id="PIRSF018293">
    <property type="entry name" value="TRAPP_I_complex_Bet3"/>
    <property type="match status" value="1"/>
</dbReference>
<evidence type="ECO:0000313" key="11">
    <source>
        <dbReference type="Proteomes" id="UP000031737"/>
    </source>
</evidence>
<accession>A0A061J5D6</accession>
<keyword evidence="4 8" id="KW-0813">Transport</keyword>
<keyword evidence="11" id="KW-1185">Reference proteome</keyword>
<dbReference type="GO" id="GO:0005783">
    <property type="term" value="C:endoplasmic reticulum"/>
    <property type="evidence" value="ECO:0007669"/>
    <property type="project" value="UniProtKB-SubCell"/>
</dbReference>
<name>A0A061J5D6_TRYRA</name>
<evidence type="ECO:0000256" key="1">
    <source>
        <dbReference type="ARBA" id="ARBA00004222"/>
    </source>
</evidence>
<keyword evidence="6 8" id="KW-0931">ER-Golgi transport</keyword>
<dbReference type="InterPro" id="IPR024096">
    <property type="entry name" value="NO_sig/Golgi_transp_ligand-bd"/>
</dbReference>
<comment type="function">
    <text evidence="8">May play a role in vesicular transport from endoplasmic reticulum to Golgi.</text>
</comment>
<dbReference type="GO" id="GO:0048193">
    <property type="term" value="P:Golgi vesicle transport"/>
    <property type="evidence" value="ECO:0007669"/>
    <property type="project" value="InterPro"/>
</dbReference>
<evidence type="ECO:0000256" key="8">
    <source>
        <dbReference type="PIRNR" id="PIRNR018293"/>
    </source>
</evidence>
<keyword evidence="9" id="KW-1133">Transmembrane helix</keyword>
<protein>
    <recommendedName>
        <fullName evidence="8">Trafficking protein particle complex subunit</fullName>
    </recommendedName>
</protein>
<evidence type="ECO:0000256" key="7">
    <source>
        <dbReference type="ARBA" id="ARBA00023034"/>
    </source>
</evidence>
<evidence type="ECO:0000256" key="4">
    <source>
        <dbReference type="ARBA" id="ARBA00022448"/>
    </source>
</evidence>
<feature type="transmembrane region" description="Helical" evidence="9">
    <location>
        <begin position="142"/>
        <end position="163"/>
    </location>
</feature>
<gene>
    <name evidence="10" type="ORF">TRSC58_03780</name>
</gene>
<proteinExistence type="inferred from homology"/>
<dbReference type="Proteomes" id="UP000031737">
    <property type="component" value="Unassembled WGS sequence"/>
</dbReference>